<dbReference type="Pfam" id="PF01172">
    <property type="entry name" value="SBDS_N"/>
    <property type="match status" value="1"/>
</dbReference>
<dbReference type="Proteomes" id="UP000092154">
    <property type="component" value="Unassembled WGS sequence"/>
</dbReference>
<dbReference type="SUPFAM" id="SSF89895">
    <property type="entry name" value="FYSH domain"/>
    <property type="match status" value="1"/>
</dbReference>
<feature type="domain" description="Ribosome maturation protein SDO1/SBDS N-terminal" evidence="1">
    <location>
        <begin position="5"/>
        <end position="93"/>
    </location>
</feature>
<dbReference type="InterPro" id="IPR036786">
    <property type="entry name" value="Ribosome_mat_SBDS_N_sf"/>
</dbReference>
<accession>A0A1B7NGP9</accession>
<dbReference type="AlphaFoldDB" id="A0A1B7NGP9"/>
<keyword evidence="3" id="KW-1185">Reference proteome</keyword>
<sequence>MRALTKVVYKPDTQSTEEYTVIVNPVEYKKWKDGDRSTPIAEVVDSFKVFHSGQGAQGILGTPSKQQLDTVFGTTKDINVVTVILEKGKEQSGNGYNTGTGGVSTNIARGSFTIDSKGKGLSGI</sequence>
<organism evidence="2 3">
    <name type="scientific">Rhizopogon vinicolor AM-OR11-026</name>
    <dbReference type="NCBI Taxonomy" id="1314800"/>
    <lineage>
        <taxon>Eukaryota</taxon>
        <taxon>Fungi</taxon>
        <taxon>Dikarya</taxon>
        <taxon>Basidiomycota</taxon>
        <taxon>Agaricomycotina</taxon>
        <taxon>Agaricomycetes</taxon>
        <taxon>Agaricomycetidae</taxon>
        <taxon>Boletales</taxon>
        <taxon>Suillineae</taxon>
        <taxon>Rhizopogonaceae</taxon>
        <taxon>Rhizopogon</taxon>
    </lineage>
</organism>
<dbReference type="OrthoDB" id="2567806at2759"/>
<protein>
    <submittedName>
        <fullName evidence="2">DUF1960-domain-containing protein</fullName>
    </submittedName>
</protein>
<dbReference type="STRING" id="1314800.A0A1B7NGP9"/>
<dbReference type="EMBL" id="KV448129">
    <property type="protein sequence ID" value="OAX44047.1"/>
    <property type="molecule type" value="Genomic_DNA"/>
</dbReference>
<dbReference type="InterPro" id="IPR019783">
    <property type="entry name" value="SDO1/SBDS_N"/>
</dbReference>
<dbReference type="InParanoid" id="A0A1B7NGP9"/>
<proteinExistence type="predicted"/>
<dbReference type="Gene3D" id="3.30.1250.10">
    <property type="entry name" value="Ribosome maturation protein SBDS, N-terminal domain"/>
    <property type="match status" value="1"/>
</dbReference>
<evidence type="ECO:0000313" key="2">
    <source>
        <dbReference type="EMBL" id="OAX44047.1"/>
    </source>
</evidence>
<dbReference type="FunCoup" id="A0A1B7NGP9">
    <property type="interactions" value="34"/>
</dbReference>
<name>A0A1B7NGP9_9AGAM</name>
<evidence type="ECO:0000259" key="1">
    <source>
        <dbReference type="Pfam" id="PF01172"/>
    </source>
</evidence>
<reference evidence="2 3" key="1">
    <citation type="submission" date="2016-06" db="EMBL/GenBank/DDBJ databases">
        <title>Comparative genomics of the ectomycorrhizal sister species Rhizopogon vinicolor and Rhizopogon vesiculosus (Basidiomycota: Boletales) reveals a divergence of the mating type B locus.</title>
        <authorList>
            <consortium name="DOE Joint Genome Institute"/>
            <person name="Mujic A.B."/>
            <person name="Kuo A."/>
            <person name="Tritt A."/>
            <person name="Lipzen A."/>
            <person name="Chen C."/>
            <person name="Johnson J."/>
            <person name="Sharma A."/>
            <person name="Barry K."/>
            <person name="Grigoriev I.V."/>
            <person name="Spatafora J.W."/>
        </authorList>
    </citation>
    <scope>NUCLEOTIDE SEQUENCE [LARGE SCALE GENOMIC DNA]</scope>
    <source>
        <strain evidence="2 3">AM-OR11-026</strain>
    </source>
</reference>
<evidence type="ECO:0000313" key="3">
    <source>
        <dbReference type="Proteomes" id="UP000092154"/>
    </source>
</evidence>
<gene>
    <name evidence="2" type="ORF">K503DRAFT_778805</name>
</gene>